<comment type="caution">
    <text evidence="3">The sequence shown here is derived from an EMBL/GenBank/DDBJ whole genome shotgun (WGS) entry which is preliminary data.</text>
</comment>
<dbReference type="InterPro" id="IPR001810">
    <property type="entry name" value="F-box_dom"/>
</dbReference>
<keyword evidence="4" id="KW-1185">Reference proteome</keyword>
<dbReference type="Proteomes" id="UP000807469">
    <property type="component" value="Unassembled WGS sequence"/>
</dbReference>
<accession>A0A9P5YS31</accession>
<feature type="domain" description="F-box" evidence="2">
    <location>
        <begin position="68"/>
        <end position="121"/>
    </location>
</feature>
<evidence type="ECO:0000259" key="2">
    <source>
        <dbReference type="Pfam" id="PF12937"/>
    </source>
</evidence>
<dbReference type="Pfam" id="PF12937">
    <property type="entry name" value="F-box-like"/>
    <property type="match status" value="1"/>
</dbReference>
<dbReference type="InterPro" id="IPR032675">
    <property type="entry name" value="LRR_dom_sf"/>
</dbReference>
<sequence length="700" mass="78574">MTRRRRSSIDIDLALINVQLLNLGRKSDDFQRIIDDLQRMKDEIDIERKSLSAKQSELQAAKEPINWLPTELLIQIFVTLAESELDRRDSTYRPSLVISHTCAKWRAIALGTPELWSRVILHGFRKHELGQLYLTRSGRSPLEIDYCTAPDTFPTTECLQVADLVVRSKPHFARLTTLSMQTKAAIPLVYLLPTLNDHSKTLPQLRNLTLAILTANPTFFEVPTFLEREVDVVKELGSLDKVATSSSRLLHLKVEQLPLFNLSVNFVANLRSLELSFSPRKTGLTRHYYFLKMSTLCRFLAFTPLLEELILVDTVPYFDITLRLEDAPAASNVDPPLIEMQPVKLDHLKSMDWTYPFPTDVHRLFSMIETPELEKLDLWVEDSRSKRHDSLLAYPVVSSPHKFTRGVITFPSLRDLSLQCDGEDTTAYVLRKLNVPALQKMEFTNFDPSAPKGADEASSLPTFPRLESIFRDPRLLHLTHLTLSHYKISCELGRVDALLGYMPVLTSLSFDSCLGLGVMLDGLKETFVGTIKGGGVGGRSRRGVKVCPRLDSLSFWGCQDLDCASLRAVILSRNRSIDGFEEDNTHSEQGALAAVPDGATRGVTREAREGNASGGQTTEDARMGRKIKPLRSVRRHRPDMGQVGADVPSTIAATIITKEESFTPAHISFVRVVNCEAMEKEEVMSFRDLGVVDVIWTSSG</sequence>
<reference evidence="3" key="1">
    <citation type="submission" date="2020-11" db="EMBL/GenBank/DDBJ databases">
        <authorList>
            <consortium name="DOE Joint Genome Institute"/>
            <person name="Ahrendt S."/>
            <person name="Riley R."/>
            <person name="Andreopoulos W."/>
            <person name="Labutti K."/>
            <person name="Pangilinan J."/>
            <person name="Ruiz-Duenas F.J."/>
            <person name="Barrasa J.M."/>
            <person name="Sanchez-Garcia M."/>
            <person name="Camarero S."/>
            <person name="Miyauchi S."/>
            <person name="Serrano A."/>
            <person name="Linde D."/>
            <person name="Babiker R."/>
            <person name="Drula E."/>
            <person name="Ayuso-Fernandez I."/>
            <person name="Pacheco R."/>
            <person name="Padilla G."/>
            <person name="Ferreira P."/>
            <person name="Barriuso J."/>
            <person name="Kellner H."/>
            <person name="Castanera R."/>
            <person name="Alfaro M."/>
            <person name="Ramirez L."/>
            <person name="Pisabarro A.G."/>
            <person name="Kuo A."/>
            <person name="Tritt A."/>
            <person name="Lipzen A."/>
            <person name="He G."/>
            <person name="Yan M."/>
            <person name="Ng V."/>
            <person name="Cullen D."/>
            <person name="Martin F."/>
            <person name="Rosso M.-N."/>
            <person name="Henrissat B."/>
            <person name="Hibbett D."/>
            <person name="Martinez A.T."/>
            <person name="Grigoriev I.V."/>
        </authorList>
    </citation>
    <scope>NUCLEOTIDE SEQUENCE</scope>
    <source>
        <strain evidence="3">CIRM-BRFM 674</strain>
    </source>
</reference>
<name>A0A9P5YS31_9AGAR</name>
<dbReference type="EMBL" id="MU155513">
    <property type="protein sequence ID" value="KAF9472640.1"/>
    <property type="molecule type" value="Genomic_DNA"/>
</dbReference>
<organism evidence="3 4">
    <name type="scientific">Pholiota conissans</name>
    <dbReference type="NCBI Taxonomy" id="109636"/>
    <lineage>
        <taxon>Eukaryota</taxon>
        <taxon>Fungi</taxon>
        <taxon>Dikarya</taxon>
        <taxon>Basidiomycota</taxon>
        <taxon>Agaricomycotina</taxon>
        <taxon>Agaricomycetes</taxon>
        <taxon>Agaricomycetidae</taxon>
        <taxon>Agaricales</taxon>
        <taxon>Agaricineae</taxon>
        <taxon>Strophariaceae</taxon>
        <taxon>Pholiota</taxon>
    </lineage>
</organism>
<protein>
    <recommendedName>
        <fullName evidence="2">F-box domain-containing protein</fullName>
    </recommendedName>
</protein>
<gene>
    <name evidence="3" type="ORF">BDN70DRAFT_844296</name>
</gene>
<feature type="region of interest" description="Disordered" evidence="1">
    <location>
        <begin position="599"/>
        <end position="623"/>
    </location>
</feature>
<dbReference type="Gene3D" id="3.80.10.10">
    <property type="entry name" value="Ribonuclease Inhibitor"/>
    <property type="match status" value="1"/>
</dbReference>
<dbReference type="Gene3D" id="1.20.1280.50">
    <property type="match status" value="1"/>
</dbReference>
<dbReference type="SUPFAM" id="SSF52047">
    <property type="entry name" value="RNI-like"/>
    <property type="match status" value="1"/>
</dbReference>
<evidence type="ECO:0000313" key="4">
    <source>
        <dbReference type="Proteomes" id="UP000807469"/>
    </source>
</evidence>
<proteinExistence type="predicted"/>
<dbReference type="AlphaFoldDB" id="A0A9P5YS31"/>
<evidence type="ECO:0000313" key="3">
    <source>
        <dbReference type="EMBL" id="KAF9472640.1"/>
    </source>
</evidence>
<dbReference type="OrthoDB" id="3027018at2759"/>
<evidence type="ECO:0000256" key="1">
    <source>
        <dbReference type="SAM" id="MobiDB-lite"/>
    </source>
</evidence>